<dbReference type="PANTHER" id="PTHR30071:SF1">
    <property type="entry name" value="CYTOCHROME B_B6 PROTEIN-RELATED"/>
    <property type="match status" value="1"/>
</dbReference>
<keyword evidence="3" id="KW-0201">Cytochrome c-type biogenesis</keyword>
<dbReference type="NCBIfam" id="TIGR03144">
    <property type="entry name" value="cytochr_II_ccsB"/>
    <property type="match status" value="1"/>
</dbReference>
<evidence type="ECO:0000256" key="3">
    <source>
        <dbReference type="ARBA" id="ARBA00022748"/>
    </source>
</evidence>
<dbReference type="GO" id="GO:0005886">
    <property type="term" value="C:plasma membrane"/>
    <property type="evidence" value="ECO:0007669"/>
    <property type="project" value="TreeGrafter"/>
</dbReference>
<feature type="transmembrane region" description="Helical" evidence="6">
    <location>
        <begin position="98"/>
        <end position="115"/>
    </location>
</feature>
<keyword evidence="4 6" id="KW-1133">Transmembrane helix</keyword>
<sequence length="304" mass="34417">MMRSLFLFDMTFWLYLAALALYIAYLFARRPSMALAPAGHPTEDFDERDGVWATQLGQVATLVTVFGWMMNTAALLTRAFERMEYSGTFAPWSNQFEAMAYVSWAIILGYVLLELRYKIKAIGAFVVGIGFIAMGAASLLPYRYQTADPLVPALNSYWIYIHVSVTLTSYAAFAMAGGLGLMYLFKERAEQRGSQSRFYAAFPDLETIDELGYKAIMIGFPLLAFGIILGAMWANYAWGGYWSWDPKETWSLIVWLIYGAYIHARMTRGWEGRKAAIYAVFGFLMVIFCFWGVNFLLSGLHAYA</sequence>
<gene>
    <name evidence="8" type="primary">ccsA</name>
    <name evidence="8" type="ORF">NITMOv2_0706</name>
</gene>
<organism evidence="8 9">
    <name type="scientific">Nitrospira moscoviensis</name>
    <dbReference type="NCBI Taxonomy" id="42253"/>
    <lineage>
        <taxon>Bacteria</taxon>
        <taxon>Pseudomonadati</taxon>
        <taxon>Nitrospirota</taxon>
        <taxon>Nitrospiria</taxon>
        <taxon>Nitrospirales</taxon>
        <taxon>Nitrospiraceae</taxon>
        <taxon>Nitrospira</taxon>
    </lineage>
</organism>
<dbReference type="GO" id="GO:0017004">
    <property type="term" value="P:cytochrome complex assembly"/>
    <property type="evidence" value="ECO:0007669"/>
    <property type="project" value="UniProtKB-KW"/>
</dbReference>
<evidence type="ECO:0000313" key="9">
    <source>
        <dbReference type="Proteomes" id="UP000069205"/>
    </source>
</evidence>
<evidence type="ECO:0000256" key="2">
    <source>
        <dbReference type="ARBA" id="ARBA00022692"/>
    </source>
</evidence>
<dbReference type="InterPro" id="IPR045062">
    <property type="entry name" value="Cyt_c_biogenesis_CcsA/CcmC"/>
</dbReference>
<evidence type="ECO:0000259" key="7">
    <source>
        <dbReference type="Pfam" id="PF01578"/>
    </source>
</evidence>
<evidence type="ECO:0000313" key="8">
    <source>
        <dbReference type="EMBL" id="ALA57142.1"/>
    </source>
</evidence>
<feature type="transmembrane region" description="Helical" evidence="6">
    <location>
        <begin position="157"/>
        <end position="185"/>
    </location>
</feature>
<feature type="transmembrane region" description="Helical" evidence="6">
    <location>
        <begin position="122"/>
        <end position="142"/>
    </location>
</feature>
<feature type="transmembrane region" description="Helical" evidence="6">
    <location>
        <begin position="59"/>
        <end position="78"/>
    </location>
</feature>
<dbReference type="PATRIC" id="fig|42253.5.peg.699"/>
<proteinExistence type="predicted"/>
<dbReference type="GO" id="GO:0020037">
    <property type="term" value="F:heme binding"/>
    <property type="evidence" value="ECO:0007669"/>
    <property type="project" value="InterPro"/>
</dbReference>
<keyword evidence="2 6" id="KW-0812">Transmembrane</keyword>
<feature type="transmembrane region" description="Helical" evidence="6">
    <location>
        <begin position="215"/>
        <end position="236"/>
    </location>
</feature>
<comment type="subcellular location">
    <subcellularLocation>
        <location evidence="1">Membrane</location>
        <topology evidence="1">Multi-pass membrane protein</topology>
    </subcellularLocation>
</comment>
<dbReference type="KEGG" id="nmv:NITMOv2_0706"/>
<dbReference type="Pfam" id="PF01578">
    <property type="entry name" value="Cytochrom_C_asm"/>
    <property type="match status" value="1"/>
</dbReference>
<reference evidence="8 9" key="1">
    <citation type="journal article" date="2015" name="Proc. Natl. Acad. Sci. U.S.A.">
        <title>Expanded metabolic versatility of ubiquitous nitrite-oxidizing bacteria from the genus Nitrospira.</title>
        <authorList>
            <person name="Koch H."/>
            <person name="Lucker S."/>
            <person name="Albertsen M."/>
            <person name="Kitzinger K."/>
            <person name="Herbold C."/>
            <person name="Spieck E."/>
            <person name="Nielsen P.H."/>
            <person name="Wagner M."/>
            <person name="Daims H."/>
        </authorList>
    </citation>
    <scope>NUCLEOTIDE SEQUENCE [LARGE SCALE GENOMIC DNA]</scope>
    <source>
        <strain evidence="8 9">NSP M-1</strain>
    </source>
</reference>
<protein>
    <submittedName>
        <fullName evidence="8">Cytochrome c biogenesis protein ccsA</fullName>
    </submittedName>
</protein>
<dbReference type="AlphaFoldDB" id="A0A0K2G955"/>
<dbReference type="OrthoDB" id="9814290at2"/>
<dbReference type="EMBL" id="CP011801">
    <property type="protein sequence ID" value="ALA57142.1"/>
    <property type="molecule type" value="Genomic_DNA"/>
</dbReference>
<feature type="transmembrane region" description="Helical" evidence="6">
    <location>
        <begin position="276"/>
        <end position="297"/>
    </location>
</feature>
<name>A0A0K2G955_NITMO</name>
<evidence type="ECO:0000256" key="1">
    <source>
        <dbReference type="ARBA" id="ARBA00004141"/>
    </source>
</evidence>
<feature type="transmembrane region" description="Helical" evidence="6">
    <location>
        <begin position="12"/>
        <end position="28"/>
    </location>
</feature>
<keyword evidence="5 6" id="KW-0472">Membrane</keyword>
<dbReference type="PANTHER" id="PTHR30071">
    <property type="entry name" value="HEME EXPORTER PROTEIN C"/>
    <property type="match status" value="1"/>
</dbReference>
<dbReference type="RefSeq" id="WP_053378530.1">
    <property type="nucleotide sequence ID" value="NZ_CP011801.1"/>
</dbReference>
<keyword evidence="9" id="KW-1185">Reference proteome</keyword>
<dbReference type="InterPro" id="IPR017562">
    <property type="entry name" value="Cyt_c_biogenesis_CcsA"/>
</dbReference>
<dbReference type="STRING" id="42253.NITMOv2_0706"/>
<evidence type="ECO:0000256" key="4">
    <source>
        <dbReference type="ARBA" id="ARBA00022989"/>
    </source>
</evidence>
<evidence type="ECO:0000256" key="6">
    <source>
        <dbReference type="SAM" id="Phobius"/>
    </source>
</evidence>
<evidence type="ECO:0000256" key="5">
    <source>
        <dbReference type="ARBA" id="ARBA00023136"/>
    </source>
</evidence>
<feature type="transmembrane region" description="Helical" evidence="6">
    <location>
        <begin position="248"/>
        <end position="264"/>
    </location>
</feature>
<feature type="domain" description="Cytochrome c assembly protein" evidence="7">
    <location>
        <begin position="92"/>
        <end position="301"/>
    </location>
</feature>
<accession>A0A0K2G955</accession>
<dbReference type="InterPro" id="IPR002541">
    <property type="entry name" value="Cyt_c_assembly"/>
</dbReference>
<dbReference type="Proteomes" id="UP000069205">
    <property type="component" value="Chromosome"/>
</dbReference>